<keyword evidence="5" id="KW-1185">Reference proteome</keyword>
<dbReference type="Gene3D" id="2.120.10.30">
    <property type="entry name" value="TolB, C-terminal domain"/>
    <property type="match status" value="2"/>
</dbReference>
<dbReference type="Gene3D" id="2.40.10.500">
    <property type="match status" value="1"/>
</dbReference>
<evidence type="ECO:0000256" key="1">
    <source>
        <dbReference type="SAM" id="Phobius"/>
    </source>
</evidence>
<keyword evidence="1" id="KW-0472">Membrane</keyword>
<keyword evidence="1" id="KW-1133">Transmembrane helix</keyword>
<dbReference type="InterPro" id="IPR011042">
    <property type="entry name" value="6-blade_b-propeller_TolB-like"/>
</dbReference>
<dbReference type="SUPFAM" id="SSF63829">
    <property type="entry name" value="Calcium-dependent phosphotriesterase"/>
    <property type="match status" value="1"/>
</dbReference>
<dbReference type="Pfam" id="PF25021">
    <property type="entry name" value="TEN_NHL"/>
    <property type="match status" value="1"/>
</dbReference>
<feature type="transmembrane region" description="Helical" evidence="1">
    <location>
        <begin position="344"/>
        <end position="365"/>
    </location>
</feature>
<protein>
    <recommendedName>
        <fullName evidence="3">Teneurin NHL domain-containing protein</fullName>
    </recommendedName>
</protein>
<keyword evidence="1" id="KW-0812">Transmembrane</keyword>
<organism evidence="4 5">
    <name type="scientific">Actinoplanes philippinensis</name>
    <dbReference type="NCBI Taxonomy" id="35752"/>
    <lineage>
        <taxon>Bacteria</taxon>
        <taxon>Bacillati</taxon>
        <taxon>Actinomycetota</taxon>
        <taxon>Actinomycetes</taxon>
        <taxon>Micromonosporales</taxon>
        <taxon>Micromonosporaceae</taxon>
        <taxon>Actinoplanes</taxon>
    </lineage>
</organism>
<keyword evidence="2" id="KW-0732">Signal</keyword>
<dbReference type="InterPro" id="IPR056822">
    <property type="entry name" value="TEN_NHL"/>
</dbReference>
<accession>A0A1I2HKR4</accession>
<sequence length="370" mass="36561">MRKRAAALATLAALALGAPGPAFAQPGGAAPTLVAGAGRAAFSGDGGPATEAALNKPTAAVVGADGTLYVADMVNRRVRAIGRDGVIRTVAGNGTSTVPKLPLTPGATGIGIGLGSPNAIALAGDGTLFIADSTVSRVYALAPDGAVTVRADPGVLGGPINTINGLAVTGDGVLCLTDRENNRIVELPPGAGSRPVSTPVGLPVGLAADASGDVWIVSASSMLSRLHGGRVATIVESAGAGWRADEARPNASPFGAIAVSAGADGVYLVDNARRAVRRLHADGTVSTVADLPADPFGARDPLAVAAGAAPAGPLYLVDTVGSRIFSTPVTASGPAGDEEAAGPMWRWAAGGALAIVLVALLIWIVRRRRA</sequence>
<evidence type="ECO:0000256" key="2">
    <source>
        <dbReference type="SAM" id="SignalP"/>
    </source>
</evidence>
<dbReference type="Proteomes" id="UP000199645">
    <property type="component" value="Unassembled WGS sequence"/>
</dbReference>
<feature type="domain" description="Teneurin NHL" evidence="3">
    <location>
        <begin position="41"/>
        <end position="81"/>
    </location>
</feature>
<evidence type="ECO:0000259" key="3">
    <source>
        <dbReference type="Pfam" id="PF25021"/>
    </source>
</evidence>
<reference evidence="4 5" key="1">
    <citation type="submission" date="2016-10" db="EMBL/GenBank/DDBJ databases">
        <authorList>
            <person name="de Groot N.N."/>
        </authorList>
    </citation>
    <scope>NUCLEOTIDE SEQUENCE [LARGE SCALE GENOMIC DNA]</scope>
    <source>
        <strain evidence="4 5">DSM 43019</strain>
    </source>
</reference>
<feature type="signal peptide" evidence="2">
    <location>
        <begin position="1"/>
        <end position="24"/>
    </location>
</feature>
<dbReference type="AlphaFoldDB" id="A0A1I2HKR4"/>
<feature type="chain" id="PRO_5011475600" description="Teneurin NHL domain-containing protein" evidence="2">
    <location>
        <begin position="25"/>
        <end position="370"/>
    </location>
</feature>
<dbReference type="STRING" id="35752.SAMN05421541_108348"/>
<dbReference type="EMBL" id="FONV01000008">
    <property type="protein sequence ID" value="SFF30925.1"/>
    <property type="molecule type" value="Genomic_DNA"/>
</dbReference>
<name>A0A1I2HKR4_9ACTN</name>
<evidence type="ECO:0000313" key="4">
    <source>
        <dbReference type="EMBL" id="SFF30925.1"/>
    </source>
</evidence>
<gene>
    <name evidence="4" type="ORF">SAMN05421541_108348</name>
</gene>
<proteinExistence type="predicted"/>
<evidence type="ECO:0000313" key="5">
    <source>
        <dbReference type="Proteomes" id="UP000199645"/>
    </source>
</evidence>